<dbReference type="EMBL" id="LAZR01000410">
    <property type="protein sequence ID" value="KKN70141.1"/>
    <property type="molecule type" value="Genomic_DNA"/>
</dbReference>
<gene>
    <name evidence="1" type="ORF">LCGC14_0433730</name>
</gene>
<reference evidence="1" key="1">
    <citation type="journal article" date="2015" name="Nature">
        <title>Complex archaea that bridge the gap between prokaryotes and eukaryotes.</title>
        <authorList>
            <person name="Spang A."/>
            <person name="Saw J.H."/>
            <person name="Jorgensen S.L."/>
            <person name="Zaremba-Niedzwiedzka K."/>
            <person name="Martijn J."/>
            <person name="Lind A.E."/>
            <person name="van Eijk R."/>
            <person name="Schleper C."/>
            <person name="Guy L."/>
            <person name="Ettema T.J."/>
        </authorList>
    </citation>
    <scope>NUCLEOTIDE SEQUENCE</scope>
</reference>
<sequence>METLNYEQQHIRDWLLKKPLINIRKLEDIAKVPRATIRHFINERRSLPFSHMDKVVDVIRGYGYVPMLQE</sequence>
<accession>A0A0F9V986</accession>
<proteinExistence type="predicted"/>
<evidence type="ECO:0000313" key="1">
    <source>
        <dbReference type="EMBL" id="KKN70141.1"/>
    </source>
</evidence>
<protein>
    <recommendedName>
        <fullName evidence="2">HTH cro/C1-type domain-containing protein</fullName>
    </recommendedName>
</protein>
<organism evidence="1">
    <name type="scientific">marine sediment metagenome</name>
    <dbReference type="NCBI Taxonomy" id="412755"/>
    <lineage>
        <taxon>unclassified sequences</taxon>
        <taxon>metagenomes</taxon>
        <taxon>ecological metagenomes</taxon>
    </lineage>
</organism>
<dbReference type="AlphaFoldDB" id="A0A0F9V986"/>
<evidence type="ECO:0008006" key="2">
    <source>
        <dbReference type="Google" id="ProtNLM"/>
    </source>
</evidence>
<name>A0A0F9V986_9ZZZZ</name>
<comment type="caution">
    <text evidence="1">The sequence shown here is derived from an EMBL/GenBank/DDBJ whole genome shotgun (WGS) entry which is preliminary data.</text>
</comment>